<dbReference type="STRING" id="237018.SAMN04489723_105181"/>
<accession>A0A1I0Z069</accession>
<evidence type="ECO:0000313" key="2">
    <source>
        <dbReference type="EMBL" id="SFB19079.1"/>
    </source>
</evidence>
<dbReference type="EMBL" id="FOKK01000005">
    <property type="protein sequence ID" value="SFB19079.1"/>
    <property type="molecule type" value="Genomic_DNA"/>
</dbReference>
<reference evidence="2 3" key="1">
    <citation type="submission" date="2016-10" db="EMBL/GenBank/DDBJ databases">
        <authorList>
            <person name="de Groot N.N."/>
        </authorList>
    </citation>
    <scope>NUCLEOTIDE SEQUENCE [LARGE SCALE GENOMIC DNA]</scope>
    <source>
        <strain evidence="2 3">DSM 23399</strain>
    </source>
</reference>
<evidence type="ECO:0000313" key="3">
    <source>
        <dbReference type="Proteomes" id="UP000198790"/>
    </source>
</evidence>
<feature type="transmembrane region" description="Helical" evidence="1">
    <location>
        <begin position="26"/>
        <end position="55"/>
    </location>
</feature>
<name>A0A1I0Z069_9BACT</name>
<dbReference type="Proteomes" id="UP000198790">
    <property type="component" value="Unassembled WGS sequence"/>
</dbReference>
<keyword evidence="3" id="KW-1185">Reference proteome</keyword>
<proteinExistence type="predicted"/>
<keyword evidence="1" id="KW-1133">Transmembrane helix</keyword>
<protein>
    <submittedName>
        <fullName evidence="2">Uncharacterized protein</fullName>
    </submittedName>
</protein>
<keyword evidence="1" id="KW-0472">Membrane</keyword>
<sequence>MEDRMFFMDQKSAVYIERIPKNSGSFFNFLITIISLALVNLKYALGMIFSIVSIVNTTMFL</sequence>
<evidence type="ECO:0000256" key="1">
    <source>
        <dbReference type="SAM" id="Phobius"/>
    </source>
</evidence>
<gene>
    <name evidence="2" type="ORF">SAMN04489723_105181</name>
</gene>
<keyword evidence="1" id="KW-0812">Transmembrane</keyword>
<organism evidence="2 3">
    <name type="scientific">Algoriphagus aquimarinus</name>
    <dbReference type="NCBI Taxonomy" id="237018"/>
    <lineage>
        <taxon>Bacteria</taxon>
        <taxon>Pseudomonadati</taxon>
        <taxon>Bacteroidota</taxon>
        <taxon>Cytophagia</taxon>
        <taxon>Cytophagales</taxon>
        <taxon>Cyclobacteriaceae</taxon>
        <taxon>Algoriphagus</taxon>
    </lineage>
</organism>
<dbReference type="AlphaFoldDB" id="A0A1I0Z069"/>